<dbReference type="PANTHER" id="PTHR33112:SF10">
    <property type="entry name" value="TOL"/>
    <property type="match status" value="1"/>
</dbReference>
<accession>A0AA39R1F7</accession>
<dbReference type="InterPro" id="IPR010730">
    <property type="entry name" value="HET"/>
</dbReference>
<feature type="domain" description="Heterokaryon incompatibility" evidence="1">
    <location>
        <begin position="7"/>
        <end position="124"/>
    </location>
</feature>
<organism evidence="2 3">
    <name type="scientific">Cladonia borealis</name>
    <dbReference type="NCBI Taxonomy" id="184061"/>
    <lineage>
        <taxon>Eukaryota</taxon>
        <taxon>Fungi</taxon>
        <taxon>Dikarya</taxon>
        <taxon>Ascomycota</taxon>
        <taxon>Pezizomycotina</taxon>
        <taxon>Lecanoromycetes</taxon>
        <taxon>OSLEUM clade</taxon>
        <taxon>Lecanoromycetidae</taxon>
        <taxon>Lecanorales</taxon>
        <taxon>Lecanorineae</taxon>
        <taxon>Cladoniaceae</taxon>
        <taxon>Cladonia</taxon>
    </lineage>
</organism>
<reference evidence="2" key="1">
    <citation type="submission" date="2023-03" db="EMBL/GenBank/DDBJ databases">
        <title>Complete genome of Cladonia borealis.</title>
        <authorList>
            <person name="Park H."/>
        </authorList>
    </citation>
    <scope>NUCLEOTIDE SEQUENCE</scope>
    <source>
        <strain evidence="2">ANT050790</strain>
    </source>
</reference>
<dbReference type="AlphaFoldDB" id="A0AA39R1F7"/>
<keyword evidence="3" id="KW-1185">Reference proteome</keyword>
<sequence length="518" mass="59191">MPRLFAETCILAHSLGIKYVWIDSICIRQDKEEEWNREAPQMARYYQNAWVTVVAANNAMANGLLNMRRTEPVPRMTRLPYMDVNGEQNGYFYLQSTRPDVLQKEYSVGVGDSELLQRGWVFQEWRLSRRIIAFSDSGFFLHCHTLGSMSPLGDHFNGAGVRLGQNSRYDDHIMQDRDFSPSSEWEDIVAKYSGLGLTYLTRDRLMALAGVASEVGRTIKALKVTSSIPGPILSDDVLARQYVCGLWLTHIHRGLIWEQATPGFRERLPGIPTWSWASMASHVTDGDDKRVLTGMRVRWPRKDFYQRQRQMVCAIHKATTVPVDIQNLLPQFSDRPVPDYVPEYEYGNENRFVVLTIYSPLMPIQIERLLSVVDADLADEVTSALGNRSDEYESDPRIMHLDHPSRKGLWRCICLPTDPSRIVGWASVEHPELQSDEKIASSSGSIYALFLERCEEKGGWFHWGSALISRVVFTILLVRRVSIPGFNESFERVGVGRLFGEEVNRRYLSTEKTTMSLV</sequence>
<evidence type="ECO:0000259" key="1">
    <source>
        <dbReference type="Pfam" id="PF06985"/>
    </source>
</evidence>
<evidence type="ECO:0000313" key="2">
    <source>
        <dbReference type="EMBL" id="KAK0513040.1"/>
    </source>
</evidence>
<dbReference type="Pfam" id="PF06985">
    <property type="entry name" value="HET"/>
    <property type="match status" value="1"/>
</dbReference>
<protein>
    <recommendedName>
        <fullName evidence="1">Heterokaryon incompatibility domain-containing protein</fullName>
    </recommendedName>
</protein>
<dbReference type="PANTHER" id="PTHR33112">
    <property type="entry name" value="DOMAIN PROTEIN, PUTATIVE-RELATED"/>
    <property type="match status" value="1"/>
</dbReference>
<gene>
    <name evidence="2" type="ORF">JMJ35_005057</name>
</gene>
<name>A0AA39R1F7_9LECA</name>
<comment type="caution">
    <text evidence="2">The sequence shown here is derived from an EMBL/GenBank/DDBJ whole genome shotgun (WGS) entry which is preliminary data.</text>
</comment>
<evidence type="ECO:0000313" key="3">
    <source>
        <dbReference type="Proteomes" id="UP001166286"/>
    </source>
</evidence>
<proteinExistence type="predicted"/>
<dbReference type="Proteomes" id="UP001166286">
    <property type="component" value="Unassembled WGS sequence"/>
</dbReference>
<dbReference type="EMBL" id="JAFEKC020000009">
    <property type="protein sequence ID" value="KAK0513040.1"/>
    <property type="molecule type" value="Genomic_DNA"/>
</dbReference>